<proteinExistence type="predicted"/>
<protein>
    <recommendedName>
        <fullName evidence="4">DUF3263 domain-containing protein</fullName>
    </recommendedName>
</protein>
<evidence type="ECO:0000256" key="1">
    <source>
        <dbReference type="SAM" id="MobiDB-lite"/>
    </source>
</evidence>
<gene>
    <name evidence="2" type="ORF">C5613_27460</name>
</gene>
<feature type="region of interest" description="Disordered" evidence="1">
    <location>
        <begin position="147"/>
        <end position="177"/>
    </location>
</feature>
<evidence type="ECO:0008006" key="4">
    <source>
        <dbReference type="Google" id="ProtNLM"/>
    </source>
</evidence>
<dbReference type="AlphaFoldDB" id="A0A2S8J1Q2"/>
<evidence type="ECO:0000313" key="3">
    <source>
        <dbReference type="Proteomes" id="UP000239290"/>
    </source>
</evidence>
<dbReference type="Proteomes" id="UP000239290">
    <property type="component" value="Unassembled WGS sequence"/>
</dbReference>
<accession>A0A2S8J1Q2</accession>
<evidence type="ECO:0000313" key="2">
    <source>
        <dbReference type="EMBL" id="PQP20895.1"/>
    </source>
</evidence>
<reference evidence="3" key="1">
    <citation type="submission" date="2018-02" db="EMBL/GenBank/DDBJ databases">
        <title>Draft genome sequencing of Rhodococcus opacus KU647198.</title>
        <authorList>
            <person name="Zheng B.-X."/>
        </authorList>
    </citation>
    <scope>NUCLEOTIDE SEQUENCE [LARGE SCALE GENOMIC DNA]</scope>
    <source>
        <strain evidence="3">04-OD7</strain>
    </source>
</reference>
<name>A0A2S8J1Q2_RHOOP</name>
<organism evidence="2 3">
    <name type="scientific">Rhodococcus opacus</name>
    <name type="common">Nocardia opaca</name>
    <dbReference type="NCBI Taxonomy" id="37919"/>
    <lineage>
        <taxon>Bacteria</taxon>
        <taxon>Bacillati</taxon>
        <taxon>Actinomycetota</taxon>
        <taxon>Actinomycetes</taxon>
        <taxon>Mycobacteriales</taxon>
        <taxon>Nocardiaceae</taxon>
        <taxon>Rhodococcus</taxon>
    </lineage>
</organism>
<dbReference type="EMBL" id="PUIO01000038">
    <property type="protein sequence ID" value="PQP20895.1"/>
    <property type="molecule type" value="Genomic_DNA"/>
</dbReference>
<sequence length="177" mass="20044">MSCSAGGRALARPQPLAPVLLERIPLPLLGGRRKSRIGRADPPARPRSPPFSNLTPTEIDTTENQMDTYDHALLDFALRWSAYGGGDYYIFTEFGIPPKIFYQRVLWMVEKRLASGLDLTMRQQLREHCLAKLTSFQEPHYKSRRSSIVENWPPGGRTEWRSPQPHASAHPEAPINP</sequence>
<feature type="region of interest" description="Disordered" evidence="1">
    <location>
        <begin position="33"/>
        <end position="58"/>
    </location>
</feature>
<comment type="caution">
    <text evidence="2">The sequence shown here is derived from an EMBL/GenBank/DDBJ whole genome shotgun (WGS) entry which is preliminary data.</text>
</comment>